<gene>
    <name evidence="2" type="ORF">SAMN05192581_102310</name>
</gene>
<evidence type="ECO:0000313" key="3">
    <source>
        <dbReference type="Proteomes" id="UP000183670"/>
    </source>
</evidence>
<evidence type="ECO:0008006" key="4">
    <source>
        <dbReference type="Google" id="ProtNLM"/>
    </source>
</evidence>
<keyword evidence="1" id="KW-0732">Signal</keyword>
<accession>A0A1G6G679</accession>
<dbReference type="Gene3D" id="2.60.40.1930">
    <property type="match status" value="1"/>
</dbReference>
<sequence length="854" mass="96582">MIKKRILVISVLCTLLTAYVSGEVPPAKVVFQQYMNQAQTFANNFPREKAYLHFDNTSYYVGDTIWFKAYVTLAEKQTFSLISRPLYVELVDQTGHIADKQIIKLTQGEGNGQFILPHSMLSGYYEVRAYTRWMLAFNEPQYFSRTFPIYQLSNSDKLERSITTYELSSSMENRPSETEEKLNVRFFPEGGQLVEGVTSQVAFKAESKNGGNIELSGTIYTKEGTEITSFETLHDGMGHFEYTPSDQPAIAKVSFQGKKYEFTLPQALPNGYVLSTVSNAGALLVRVSCNAATPQDTLAVFISHQGRPSIHQLISCRADAPQEFILPTRKLPAGVLQVSLINRAGNTLCERFVFANPRAPLQISTEGLKEVYAPYAPIRCELQVKNAKGEPVSGELSVSIRDGVRSDYLEYDNNIFTDLLLTSDLKGYIHQPGYYFASPSPRKQTELDVLLMVHGWRKYDMSQAISTAPFTPLQLPEAQLVLNGQVKSTILKNKLKDIALSVIVKKDDQFITGGTVTDENGRFTIPVEDFEGTTEAVIQTRKVGKERNKDASILIDRNFSPAPRAYGYKELHPEWKDLAYWQQKAESFDSLYMDSIRKVEGLYVLDEVEIKSKRRQGSNMATKISEKSIDAYYDVRRSVDVLRDNGKIVTTIPELMEKLSPQFYWDRTNDKHTYRQKPICYIMDNHILSETETQMMLTEVDGLASIIISKGTGGIDDDIIQNTKMSEVTDSTGVDISKLDRYSVFYLIPLPRRDVLNKSQSAVLGTRQTVIQGYTRPLEYYSPAYPTKELYMDKVDKRRTLYWNPSVQADENGKAVIECYNNQYSTPLIIQAETLGKDGQIGSMRYSTIGKIEQ</sequence>
<evidence type="ECO:0000256" key="1">
    <source>
        <dbReference type="SAM" id="SignalP"/>
    </source>
</evidence>
<dbReference type="AlphaFoldDB" id="A0A1G6G679"/>
<dbReference type="EMBL" id="FMYE01000023">
    <property type="protein sequence ID" value="SDB77484.1"/>
    <property type="molecule type" value="Genomic_DNA"/>
</dbReference>
<evidence type="ECO:0000313" key="2">
    <source>
        <dbReference type="EMBL" id="SDB77484.1"/>
    </source>
</evidence>
<dbReference type="RefSeq" id="WP_074558411.1">
    <property type="nucleotide sequence ID" value="NZ_FMYE01000023.1"/>
</dbReference>
<feature type="chain" id="PRO_5010285091" description="MG2 domain protein" evidence="1">
    <location>
        <begin position="23"/>
        <end position="854"/>
    </location>
</feature>
<feature type="signal peptide" evidence="1">
    <location>
        <begin position="1"/>
        <end position="22"/>
    </location>
</feature>
<protein>
    <recommendedName>
        <fullName evidence="4">MG2 domain protein</fullName>
    </recommendedName>
</protein>
<proteinExistence type="predicted"/>
<organism evidence="2 3">
    <name type="scientific">Bacteroides ovatus</name>
    <dbReference type="NCBI Taxonomy" id="28116"/>
    <lineage>
        <taxon>Bacteria</taxon>
        <taxon>Pseudomonadati</taxon>
        <taxon>Bacteroidota</taxon>
        <taxon>Bacteroidia</taxon>
        <taxon>Bacteroidales</taxon>
        <taxon>Bacteroidaceae</taxon>
        <taxon>Bacteroides</taxon>
    </lineage>
</organism>
<dbReference type="Proteomes" id="UP000183670">
    <property type="component" value="Unassembled WGS sequence"/>
</dbReference>
<reference evidence="2 3" key="1">
    <citation type="submission" date="2016-10" db="EMBL/GenBank/DDBJ databases">
        <authorList>
            <person name="de Groot N.N."/>
        </authorList>
    </citation>
    <scope>NUCLEOTIDE SEQUENCE [LARGE SCALE GENOMIC DNA]</scope>
    <source>
        <strain evidence="2 3">NLAE-zl-C500</strain>
    </source>
</reference>
<name>A0A1G6G679_BACOV</name>